<protein>
    <submittedName>
        <fullName evidence="5">Cold-shock protein</fullName>
    </submittedName>
</protein>
<dbReference type="InterPro" id="IPR019844">
    <property type="entry name" value="CSD_CS"/>
</dbReference>
<reference evidence="6" key="1">
    <citation type="journal article" date="2017" name="Int J Environ Stud">
        <title>Does the Miocene-Pliocene relict legume Oxytropis triphylla form nitrogen-fixing nodules with a combination of bacterial strains?</title>
        <authorList>
            <person name="Safronova V."/>
            <person name="Belimov A."/>
            <person name="Sazanova A."/>
            <person name="Kuznetsova I."/>
            <person name="Popova J."/>
            <person name="Andronov E."/>
            <person name="Verkhozina A."/>
            <person name="Tikhonovich I."/>
        </authorList>
    </citation>
    <scope>NUCLEOTIDE SEQUENCE [LARGE SCALE GENOMIC DNA]</scope>
    <source>
        <strain evidence="6">Tri-38</strain>
    </source>
</reference>
<dbReference type="RefSeq" id="WP_099998246.1">
    <property type="nucleotide sequence ID" value="NZ_CP017940.1"/>
</dbReference>
<comment type="caution">
    <text evidence="5">The sequence shown here is derived from an EMBL/GenBank/DDBJ whole genome shotgun (WGS) entry which is preliminary data.</text>
</comment>
<dbReference type="PANTHER" id="PTHR11544">
    <property type="entry name" value="COLD SHOCK DOMAIN CONTAINING PROTEINS"/>
    <property type="match status" value="1"/>
</dbReference>
<dbReference type="InterPro" id="IPR012340">
    <property type="entry name" value="NA-bd_OB-fold"/>
</dbReference>
<dbReference type="PIRSF" id="PIRSF002599">
    <property type="entry name" value="Cold_shock_A"/>
    <property type="match status" value="1"/>
</dbReference>
<evidence type="ECO:0000256" key="1">
    <source>
        <dbReference type="ARBA" id="ARBA00004496"/>
    </source>
</evidence>
<organism evidence="5 6">
    <name type="scientific">Phyllobacterium zundukense</name>
    <dbReference type="NCBI Taxonomy" id="1867719"/>
    <lineage>
        <taxon>Bacteria</taxon>
        <taxon>Pseudomonadati</taxon>
        <taxon>Pseudomonadota</taxon>
        <taxon>Alphaproteobacteria</taxon>
        <taxon>Hyphomicrobiales</taxon>
        <taxon>Phyllobacteriaceae</taxon>
        <taxon>Phyllobacterium</taxon>
    </lineage>
</organism>
<gene>
    <name evidence="5" type="ORF">B5P45_10560</name>
</gene>
<proteinExistence type="predicted"/>
<dbReference type="Gene3D" id="2.40.50.140">
    <property type="entry name" value="Nucleic acid-binding proteins"/>
    <property type="match status" value="1"/>
</dbReference>
<dbReference type="InterPro" id="IPR002059">
    <property type="entry name" value="CSP_DNA-bd"/>
</dbReference>
<evidence type="ECO:0000259" key="4">
    <source>
        <dbReference type="PROSITE" id="PS51857"/>
    </source>
</evidence>
<dbReference type="FunFam" id="2.40.50.140:FF:000006">
    <property type="entry name" value="Cold shock protein CspC"/>
    <property type="match status" value="1"/>
</dbReference>
<evidence type="ECO:0000313" key="6">
    <source>
        <dbReference type="Proteomes" id="UP000232163"/>
    </source>
</evidence>
<evidence type="ECO:0000256" key="2">
    <source>
        <dbReference type="ARBA" id="ARBA00022490"/>
    </source>
</evidence>
<keyword evidence="6" id="KW-1185">Reference proteome</keyword>
<dbReference type="InterPro" id="IPR050181">
    <property type="entry name" value="Cold_shock_domain"/>
</dbReference>
<dbReference type="InterPro" id="IPR012156">
    <property type="entry name" value="Cold_shock_CspA"/>
</dbReference>
<feature type="domain" description="CSD" evidence="4">
    <location>
        <begin position="1"/>
        <end position="68"/>
    </location>
</feature>
<dbReference type="PROSITE" id="PS51857">
    <property type="entry name" value="CSD_2"/>
    <property type="match status" value="1"/>
</dbReference>
<dbReference type="GO" id="GO:0005829">
    <property type="term" value="C:cytosol"/>
    <property type="evidence" value="ECO:0007669"/>
    <property type="project" value="UniProtKB-ARBA"/>
</dbReference>
<comment type="subcellular location">
    <subcellularLocation>
        <location evidence="1 3">Cytoplasm</location>
    </subcellularLocation>
</comment>
<dbReference type="PRINTS" id="PR00050">
    <property type="entry name" value="COLDSHOCK"/>
</dbReference>
<accession>A0A2N9VZ91</accession>
<dbReference type="InterPro" id="IPR011129">
    <property type="entry name" value="CSD"/>
</dbReference>
<dbReference type="OrthoDB" id="9801414at2"/>
<keyword evidence="2" id="KW-0963">Cytoplasm</keyword>
<dbReference type="AlphaFoldDB" id="A0A2N9VZ91"/>
<name>A0A2N9VZ91_9HYPH</name>
<dbReference type="KEGG" id="pht:BLM14_04260"/>
<dbReference type="SUPFAM" id="SSF50249">
    <property type="entry name" value="Nucleic acid-binding proteins"/>
    <property type="match status" value="1"/>
</dbReference>
<evidence type="ECO:0000256" key="3">
    <source>
        <dbReference type="RuleBase" id="RU000408"/>
    </source>
</evidence>
<dbReference type="CDD" id="cd04458">
    <property type="entry name" value="CSP_CDS"/>
    <property type="match status" value="1"/>
</dbReference>
<dbReference type="EMBL" id="MZMT01000026">
    <property type="protein sequence ID" value="PIO44809.1"/>
    <property type="molecule type" value="Genomic_DNA"/>
</dbReference>
<evidence type="ECO:0000313" key="5">
    <source>
        <dbReference type="EMBL" id="PIO44809.1"/>
    </source>
</evidence>
<dbReference type="Proteomes" id="UP000232163">
    <property type="component" value="Unassembled WGS sequence"/>
</dbReference>
<dbReference type="GO" id="GO:0003676">
    <property type="term" value="F:nucleic acid binding"/>
    <property type="evidence" value="ECO:0007669"/>
    <property type="project" value="InterPro"/>
</dbReference>
<dbReference type="Pfam" id="PF00313">
    <property type="entry name" value="CSD"/>
    <property type="match status" value="1"/>
</dbReference>
<dbReference type="SMART" id="SM00357">
    <property type="entry name" value="CSP"/>
    <property type="match status" value="1"/>
</dbReference>
<dbReference type="PROSITE" id="PS00352">
    <property type="entry name" value="CSD_1"/>
    <property type="match status" value="1"/>
</dbReference>
<sequence length="70" mass="7432">MASGTVKWFNSTKGYGFIQPDTGGADVFVHISAVERAGLRGLNDGQKVNYEIVQDRRSGKSSADNLSVAG</sequence>